<sequence>MRRIVLFFLDPFNRLMTCYWEVQSERYHTHRDGLTDTLLAQDVLHYCCDIVQYSKFGEQSAVSYICAIGPTQTEFQKSFVITSEYETNCILRDSG</sequence>
<dbReference type="Proteomes" id="UP000499080">
    <property type="component" value="Unassembled WGS sequence"/>
</dbReference>
<evidence type="ECO:0000313" key="2">
    <source>
        <dbReference type="Proteomes" id="UP000499080"/>
    </source>
</evidence>
<evidence type="ECO:0000313" key="1">
    <source>
        <dbReference type="EMBL" id="GBM07962.1"/>
    </source>
</evidence>
<gene>
    <name evidence="1" type="ORF">AVEN_232397_1</name>
</gene>
<name>A0A4Y2CU15_ARAVE</name>
<reference evidence="1 2" key="1">
    <citation type="journal article" date="2019" name="Sci. Rep.">
        <title>Orb-weaving spider Araneus ventricosus genome elucidates the spidroin gene catalogue.</title>
        <authorList>
            <person name="Kono N."/>
            <person name="Nakamura H."/>
            <person name="Ohtoshi R."/>
            <person name="Moran D.A.P."/>
            <person name="Shinohara A."/>
            <person name="Yoshida Y."/>
            <person name="Fujiwara M."/>
            <person name="Mori M."/>
            <person name="Tomita M."/>
            <person name="Arakawa K."/>
        </authorList>
    </citation>
    <scope>NUCLEOTIDE SEQUENCE [LARGE SCALE GENOMIC DNA]</scope>
</reference>
<proteinExistence type="predicted"/>
<comment type="caution">
    <text evidence="1">The sequence shown here is derived from an EMBL/GenBank/DDBJ whole genome shotgun (WGS) entry which is preliminary data.</text>
</comment>
<protein>
    <submittedName>
        <fullName evidence="1">Uncharacterized protein</fullName>
    </submittedName>
</protein>
<accession>A0A4Y2CU15</accession>
<organism evidence="1 2">
    <name type="scientific">Araneus ventricosus</name>
    <name type="common">Orbweaver spider</name>
    <name type="synonym">Epeira ventricosa</name>
    <dbReference type="NCBI Taxonomy" id="182803"/>
    <lineage>
        <taxon>Eukaryota</taxon>
        <taxon>Metazoa</taxon>
        <taxon>Ecdysozoa</taxon>
        <taxon>Arthropoda</taxon>
        <taxon>Chelicerata</taxon>
        <taxon>Arachnida</taxon>
        <taxon>Araneae</taxon>
        <taxon>Araneomorphae</taxon>
        <taxon>Entelegynae</taxon>
        <taxon>Araneoidea</taxon>
        <taxon>Araneidae</taxon>
        <taxon>Araneus</taxon>
    </lineage>
</organism>
<keyword evidence="2" id="KW-1185">Reference proteome</keyword>
<dbReference type="AlphaFoldDB" id="A0A4Y2CU15"/>
<dbReference type="EMBL" id="BGPR01000249">
    <property type="protein sequence ID" value="GBM07962.1"/>
    <property type="molecule type" value="Genomic_DNA"/>
</dbReference>